<evidence type="ECO:0000256" key="2">
    <source>
        <dbReference type="SAM" id="SignalP"/>
    </source>
</evidence>
<dbReference type="Pfam" id="PF18962">
    <property type="entry name" value="Por_Secre_tail"/>
    <property type="match status" value="1"/>
</dbReference>
<dbReference type="Pfam" id="PF14592">
    <property type="entry name" value="Chondroitinas_B"/>
    <property type="match status" value="1"/>
</dbReference>
<reference evidence="5" key="1">
    <citation type="journal article" date="2019" name="Int. J. Syst. Evol. Microbiol.">
        <title>The Global Catalogue of Microorganisms (GCM) 10K type strain sequencing project: providing services to taxonomists for standard genome sequencing and annotation.</title>
        <authorList>
            <consortium name="The Broad Institute Genomics Platform"/>
            <consortium name="The Broad Institute Genome Sequencing Center for Infectious Disease"/>
            <person name="Wu L."/>
            <person name="Ma J."/>
        </authorList>
    </citation>
    <scope>NUCLEOTIDE SEQUENCE [LARGE SCALE GENOMIC DNA]</scope>
    <source>
        <strain evidence="5">CCUG 63682</strain>
    </source>
</reference>
<sequence length="579" mass="63113">MTREITNYVLSITLFYSLSVSAQLVNSNAELNTAITNATAGTTIILADKIWTNVQISINKNGTTANPITIKAQTPGSVFFEGNSYVKMGGQYIYFEGVIFRNPSGLTTSTPVIDFRASSTDCNNCKVTNVKIDAYNGTLSQQTEVFKWILLRGQYNEVSYCSFLNKHGVGSIINDNRSSTMANYHKIHHNYFAGRIPVGAVNDLNDQDAIRIGSSSTSLSDSYTEVYNNYFYDFSGEIEVISNKSGNNKYYNNTFEDYQGTLTLRHGNGCEVYNNFFFANGNALTGGIRVIGENHLIYNNYIEGVNSRKADNSLSNGTGGINVSNGKPSSALNEYYQVKNTTIINNTFVNCDYGLRIGTKINSELTLAPENLVIANNIIYENTSRAIQVVTAPTGTSSKYEGNIKQNGTWDITTGTNGNNDVGSGLLNSSTDFYRLIGGSVAIDAGLGSYLFLTEDITGGPRPVNFDAGAEEFGSNGTGKPYKQSDVGVAIGFGANTLSVSDASLATEDLMMYPVPIKDGYLNLSLKHQNLETVEVLDVLGRTVLKNYFESSKGIINLSRLTKGTYFIRVQGITKQIIK</sequence>
<protein>
    <submittedName>
        <fullName evidence="4">Chondroitinase-B domain-containing protein</fullName>
    </submittedName>
</protein>
<accession>A0ABV9N3V0</accession>
<dbReference type="SMART" id="SM00710">
    <property type="entry name" value="PbH1"/>
    <property type="match status" value="4"/>
</dbReference>
<dbReference type="InterPro" id="IPR011050">
    <property type="entry name" value="Pectin_lyase_fold/virulence"/>
</dbReference>
<keyword evidence="1 2" id="KW-0732">Signal</keyword>
<dbReference type="InterPro" id="IPR026444">
    <property type="entry name" value="Secre_tail"/>
</dbReference>
<evidence type="ECO:0000259" key="3">
    <source>
        <dbReference type="Pfam" id="PF18962"/>
    </source>
</evidence>
<dbReference type="Gene3D" id="2.160.20.10">
    <property type="entry name" value="Single-stranded right-handed beta-helix, Pectin lyase-like"/>
    <property type="match status" value="1"/>
</dbReference>
<feature type="domain" description="Secretion system C-terminal sorting" evidence="3">
    <location>
        <begin position="512"/>
        <end position="577"/>
    </location>
</feature>
<dbReference type="RefSeq" id="WP_387960800.1">
    <property type="nucleotide sequence ID" value="NZ_JBHSGP010000005.1"/>
</dbReference>
<name>A0ABV9N3V0_9FLAO</name>
<evidence type="ECO:0000256" key="1">
    <source>
        <dbReference type="ARBA" id="ARBA00022729"/>
    </source>
</evidence>
<dbReference type="EMBL" id="JBHSGP010000005">
    <property type="protein sequence ID" value="MFC4721263.1"/>
    <property type="molecule type" value="Genomic_DNA"/>
</dbReference>
<feature type="signal peptide" evidence="2">
    <location>
        <begin position="1"/>
        <end position="22"/>
    </location>
</feature>
<dbReference type="SUPFAM" id="SSF51126">
    <property type="entry name" value="Pectin lyase-like"/>
    <property type="match status" value="1"/>
</dbReference>
<keyword evidence="5" id="KW-1185">Reference proteome</keyword>
<comment type="caution">
    <text evidence="4">The sequence shown here is derived from an EMBL/GenBank/DDBJ whole genome shotgun (WGS) entry which is preliminary data.</text>
</comment>
<dbReference type="Proteomes" id="UP001595953">
    <property type="component" value="Unassembled WGS sequence"/>
</dbReference>
<dbReference type="NCBIfam" id="TIGR04183">
    <property type="entry name" value="Por_Secre_tail"/>
    <property type="match status" value="1"/>
</dbReference>
<organism evidence="4 5">
    <name type="scientific">Geojedonia litorea</name>
    <dbReference type="NCBI Taxonomy" id="1268269"/>
    <lineage>
        <taxon>Bacteria</taxon>
        <taxon>Pseudomonadati</taxon>
        <taxon>Bacteroidota</taxon>
        <taxon>Flavobacteriia</taxon>
        <taxon>Flavobacteriales</taxon>
        <taxon>Flavobacteriaceae</taxon>
        <taxon>Geojedonia</taxon>
    </lineage>
</organism>
<evidence type="ECO:0000313" key="4">
    <source>
        <dbReference type="EMBL" id="MFC4721263.1"/>
    </source>
</evidence>
<feature type="chain" id="PRO_5045417210" evidence="2">
    <location>
        <begin position="23"/>
        <end position="579"/>
    </location>
</feature>
<dbReference type="InterPro" id="IPR006626">
    <property type="entry name" value="PbH1"/>
</dbReference>
<evidence type="ECO:0000313" key="5">
    <source>
        <dbReference type="Proteomes" id="UP001595953"/>
    </source>
</evidence>
<gene>
    <name evidence="4" type="ORF">ACFO5O_02935</name>
</gene>
<dbReference type="InterPro" id="IPR012334">
    <property type="entry name" value="Pectin_lyas_fold"/>
</dbReference>
<dbReference type="CDD" id="cd14251">
    <property type="entry name" value="PL-6"/>
    <property type="match status" value="1"/>
</dbReference>
<proteinExistence type="predicted"/>
<dbReference type="InterPro" id="IPR039513">
    <property type="entry name" value="PL-6"/>
</dbReference>